<name>A0AAW5TD27_9MYCO</name>
<feature type="signal peptide" evidence="1">
    <location>
        <begin position="1"/>
        <end position="39"/>
    </location>
</feature>
<comment type="caution">
    <text evidence="2">The sequence shown here is derived from an EMBL/GenBank/DDBJ whole genome shotgun (WGS) entry which is preliminary data.</text>
</comment>
<evidence type="ECO:0000256" key="1">
    <source>
        <dbReference type="SAM" id="SignalP"/>
    </source>
</evidence>
<gene>
    <name evidence="2" type="ORF">H5P34_30620</name>
</gene>
<accession>A0AAW5TD27</accession>
<proteinExistence type="predicted"/>
<evidence type="ECO:0000313" key="3">
    <source>
        <dbReference type="Proteomes" id="UP001141659"/>
    </source>
</evidence>
<reference evidence="2" key="1">
    <citation type="submission" date="2020-07" db="EMBL/GenBank/DDBJ databases">
        <authorList>
            <person name="Pettersson B.M.F."/>
            <person name="Behra P.R.K."/>
            <person name="Ramesh M."/>
            <person name="Das S."/>
            <person name="Dasgupta S."/>
            <person name="Kirsebom L.A."/>
        </authorList>
    </citation>
    <scope>NUCLEOTIDE SEQUENCE</scope>
    <source>
        <strain evidence="2">DSM 44242</strain>
    </source>
</reference>
<dbReference type="RefSeq" id="WP_133058114.1">
    <property type="nucleotide sequence ID" value="NZ_JACKVC010000027.1"/>
</dbReference>
<protein>
    <recommendedName>
        <fullName evidence="4">HNH endonuclease</fullName>
    </recommendedName>
</protein>
<dbReference type="AlphaFoldDB" id="A0AAW5TD27"/>
<dbReference type="Proteomes" id="UP001141659">
    <property type="component" value="Unassembled WGS sequence"/>
</dbReference>
<keyword evidence="1" id="KW-0732">Signal</keyword>
<sequence>MRSQPQKNRKRPSWWARRGGAALAAAVLIASGTAGIAHAEPGLADACPVQVSASQAVEAKIDGHNAKPHHFIVPQQQAEASAYDAEAAQLNAEKDAASAKLATCAAAASRLAAGGQVRVPQARTEQKMKAAQERMGTAQPPTLPNVKGNAKTEVWEPGRELYEALDTTRPRQSALGDIELQGEHWPAAGSDDPAYPKGSGRQIGTNPDGTPRLEADHIVPLARLFYIPGFVKLPPRYMYQVAHSPRNLQWLSPRANRSKQAGEAAVVTGADPDWIDKQQELELATVADLTEIIKQILDSLGIPQ</sequence>
<feature type="chain" id="PRO_5044014722" description="HNH endonuclease" evidence="1">
    <location>
        <begin position="40"/>
        <end position="304"/>
    </location>
</feature>
<organism evidence="2 3">
    <name type="scientific">Mycolicibacterium porcinum</name>
    <dbReference type="NCBI Taxonomy" id="39693"/>
    <lineage>
        <taxon>Bacteria</taxon>
        <taxon>Bacillati</taxon>
        <taxon>Actinomycetota</taxon>
        <taxon>Actinomycetes</taxon>
        <taxon>Mycobacteriales</taxon>
        <taxon>Mycobacteriaceae</taxon>
        <taxon>Mycolicibacterium</taxon>
    </lineage>
</organism>
<reference evidence="2" key="2">
    <citation type="journal article" date="2022" name="BMC Genomics">
        <title>Comparative genome analysis of mycobacteria focusing on tRNA and non-coding RNA.</title>
        <authorList>
            <person name="Behra P.R.K."/>
            <person name="Pettersson B.M.F."/>
            <person name="Ramesh M."/>
            <person name="Das S."/>
            <person name="Dasgupta S."/>
            <person name="Kirsebom L.A."/>
        </authorList>
    </citation>
    <scope>NUCLEOTIDE SEQUENCE</scope>
    <source>
        <strain evidence="2">DSM 44242</strain>
    </source>
</reference>
<evidence type="ECO:0008006" key="4">
    <source>
        <dbReference type="Google" id="ProtNLM"/>
    </source>
</evidence>
<evidence type="ECO:0000313" key="2">
    <source>
        <dbReference type="EMBL" id="MCV7392411.1"/>
    </source>
</evidence>
<dbReference type="EMBL" id="JACKVC010000027">
    <property type="protein sequence ID" value="MCV7392411.1"/>
    <property type="molecule type" value="Genomic_DNA"/>
</dbReference>